<feature type="transmembrane region" description="Helical" evidence="5">
    <location>
        <begin position="604"/>
        <end position="623"/>
    </location>
</feature>
<feature type="domain" description="Ig-like" evidence="7">
    <location>
        <begin position="406"/>
        <end position="496"/>
    </location>
</feature>
<feature type="chain" id="PRO_5045312557" description="Ig-like domain-containing protein" evidence="6">
    <location>
        <begin position="20"/>
        <end position="741"/>
    </location>
</feature>
<dbReference type="SMART" id="SM00408">
    <property type="entry name" value="IGc2"/>
    <property type="match status" value="2"/>
</dbReference>
<feature type="region of interest" description="Disordered" evidence="4">
    <location>
        <begin position="700"/>
        <end position="741"/>
    </location>
</feature>
<feature type="region of interest" description="Disordered" evidence="4">
    <location>
        <begin position="631"/>
        <end position="665"/>
    </location>
</feature>
<sequence length="741" mass="82142">MYFGVVVTVLGLCTLGGEASDFTINSIELRALPSTSLNNGNKLELKCEVGFAKTTDFSLNSTFTFYKEDETIRTISSTQDHASYVIPKVRVSNSGQFKCEVSVAGRIKTSDDLEIRVTGLSGPLINVSKDEVSEGDEVIVRCEAPEEWSYKTFKFYKIHQKAEEVKTKSTGKNHEEVKFMIKEGENILQFKCEVQLVLTGESSPASTMKTVTVVAPFSIPRIEVFPSHNFTEGGNMSVKCSFQEGRTRSHDVKLTLQKDGHIINSSTTNTLSYHRVAMVEDMGNYTCKVESKRTSKSSSAKIEIAELFPRPQLSLKRSSKNEFINENDNIELRCSVAGLPAGASDRLEYKFIESRQKRKSTRKGGKFTMTAIEKYSGSYVCQVTIANITKESEPLDVQIYAPVKNPVLTHIMRSNKTVVLGDTLELTCKIQSGTPPIIYSLLRGKDLLEKQIIHGDKEARFLVNSSTSHDLGQYSCQATNRNTQSTGKYSNIVNVTVIIPISTAHLKIIPSDGDVEEGSNLTLVCQVEVGTLPITFLFYRKKGNEVLLQNVTETKKQHSIHHLPRFSKQEDGSYFCAASNRAQKEVRSQTKEARAVLATWKKGVIGSFVLLIVLAATAICAYLHMDKKKRGKNITSEKTRSSKIPTTNSEKPTEETKGGEPLIGVMSYPPVTSRAALTILLLHRNVEDDEQRYVVVKSAEESTGNNQHNHEGAQSVADTTSTGAEQGDPNNDDRPQYRAHV</sequence>
<evidence type="ECO:0000256" key="2">
    <source>
        <dbReference type="ARBA" id="ARBA00023157"/>
    </source>
</evidence>
<feature type="domain" description="Ig-like" evidence="7">
    <location>
        <begin position="25"/>
        <end position="116"/>
    </location>
</feature>
<dbReference type="PANTHER" id="PTHR11481:SF58">
    <property type="entry name" value="ALLERGIN-1"/>
    <property type="match status" value="1"/>
</dbReference>
<evidence type="ECO:0000256" key="5">
    <source>
        <dbReference type="SAM" id="Phobius"/>
    </source>
</evidence>
<name>A0ABN9LN40_9NEOB</name>
<feature type="compositionally biased region" description="Basic and acidic residues" evidence="4">
    <location>
        <begin position="731"/>
        <end position="741"/>
    </location>
</feature>
<dbReference type="InterPro" id="IPR007110">
    <property type="entry name" value="Ig-like_dom"/>
</dbReference>
<keyword evidence="5" id="KW-0472">Membrane</keyword>
<evidence type="ECO:0000313" key="8">
    <source>
        <dbReference type="EMBL" id="CAJ0946135.1"/>
    </source>
</evidence>
<keyword evidence="3" id="KW-0325">Glycoprotein</keyword>
<keyword evidence="5" id="KW-1133">Transmembrane helix</keyword>
<evidence type="ECO:0000259" key="7">
    <source>
        <dbReference type="PROSITE" id="PS50835"/>
    </source>
</evidence>
<dbReference type="PROSITE" id="PS50835">
    <property type="entry name" value="IG_LIKE"/>
    <property type="match status" value="5"/>
</dbReference>
<proteinExistence type="predicted"/>
<dbReference type="Proteomes" id="UP001176940">
    <property type="component" value="Unassembled WGS sequence"/>
</dbReference>
<evidence type="ECO:0000256" key="1">
    <source>
        <dbReference type="ARBA" id="ARBA00022729"/>
    </source>
</evidence>
<feature type="domain" description="Ig-like" evidence="7">
    <location>
        <begin position="500"/>
        <end position="587"/>
    </location>
</feature>
<dbReference type="EMBL" id="CAUEEQ010025055">
    <property type="protein sequence ID" value="CAJ0946135.1"/>
    <property type="molecule type" value="Genomic_DNA"/>
</dbReference>
<evidence type="ECO:0000313" key="9">
    <source>
        <dbReference type="Proteomes" id="UP001176940"/>
    </source>
</evidence>
<protein>
    <recommendedName>
        <fullName evidence="7">Ig-like domain-containing protein</fullName>
    </recommendedName>
</protein>
<dbReference type="InterPro" id="IPR013783">
    <property type="entry name" value="Ig-like_fold"/>
</dbReference>
<feature type="domain" description="Ig-like" evidence="7">
    <location>
        <begin position="220"/>
        <end position="303"/>
    </location>
</feature>
<dbReference type="InterPro" id="IPR040878">
    <property type="entry name" value="IL-40-like_Ig"/>
</dbReference>
<organism evidence="8 9">
    <name type="scientific">Ranitomeya imitator</name>
    <name type="common">mimic poison frog</name>
    <dbReference type="NCBI Taxonomy" id="111125"/>
    <lineage>
        <taxon>Eukaryota</taxon>
        <taxon>Metazoa</taxon>
        <taxon>Chordata</taxon>
        <taxon>Craniata</taxon>
        <taxon>Vertebrata</taxon>
        <taxon>Euteleostomi</taxon>
        <taxon>Amphibia</taxon>
        <taxon>Batrachia</taxon>
        <taxon>Anura</taxon>
        <taxon>Neobatrachia</taxon>
        <taxon>Hyloidea</taxon>
        <taxon>Dendrobatidae</taxon>
        <taxon>Dendrobatinae</taxon>
        <taxon>Ranitomeya</taxon>
    </lineage>
</organism>
<gene>
    <name evidence="8" type="ORF">RIMI_LOCUS11194647</name>
</gene>
<dbReference type="InterPro" id="IPR003599">
    <property type="entry name" value="Ig_sub"/>
</dbReference>
<evidence type="ECO:0000256" key="6">
    <source>
        <dbReference type="SAM" id="SignalP"/>
    </source>
</evidence>
<comment type="caution">
    <text evidence="8">The sequence shown here is derived from an EMBL/GenBank/DDBJ whole genome shotgun (WGS) entry which is preliminary data.</text>
</comment>
<feature type="domain" description="Ig-like" evidence="7">
    <location>
        <begin position="311"/>
        <end position="398"/>
    </location>
</feature>
<reference evidence="8" key="1">
    <citation type="submission" date="2023-07" db="EMBL/GenBank/DDBJ databases">
        <authorList>
            <person name="Stuckert A."/>
        </authorList>
    </citation>
    <scope>NUCLEOTIDE SEQUENCE</scope>
</reference>
<keyword evidence="2" id="KW-1015">Disulfide bond</keyword>
<dbReference type="PANTHER" id="PTHR11481">
    <property type="entry name" value="IMMUNOGLOBULIN FC RECEPTOR"/>
    <property type="match status" value="1"/>
</dbReference>
<dbReference type="InterPro" id="IPR003598">
    <property type="entry name" value="Ig_sub2"/>
</dbReference>
<dbReference type="Gene3D" id="2.60.40.10">
    <property type="entry name" value="Immunoglobulins"/>
    <property type="match status" value="6"/>
</dbReference>
<dbReference type="Pfam" id="PF17736">
    <property type="entry name" value="Ig_C17orf99"/>
    <property type="match status" value="1"/>
</dbReference>
<keyword evidence="5" id="KW-0812">Transmembrane</keyword>
<feature type="signal peptide" evidence="6">
    <location>
        <begin position="1"/>
        <end position="19"/>
    </location>
</feature>
<dbReference type="InterPro" id="IPR050488">
    <property type="entry name" value="Ig_Fc_receptor"/>
</dbReference>
<evidence type="ECO:0000256" key="4">
    <source>
        <dbReference type="SAM" id="MobiDB-lite"/>
    </source>
</evidence>
<dbReference type="SMART" id="SM00409">
    <property type="entry name" value="IG"/>
    <property type="match status" value="5"/>
</dbReference>
<accession>A0ABN9LN40</accession>
<keyword evidence="1 6" id="KW-0732">Signal</keyword>
<dbReference type="InterPro" id="IPR036179">
    <property type="entry name" value="Ig-like_dom_sf"/>
</dbReference>
<keyword evidence="9" id="KW-1185">Reference proteome</keyword>
<dbReference type="CDD" id="cd00096">
    <property type="entry name" value="Ig"/>
    <property type="match status" value="1"/>
</dbReference>
<evidence type="ECO:0000256" key="3">
    <source>
        <dbReference type="ARBA" id="ARBA00023180"/>
    </source>
</evidence>
<dbReference type="SUPFAM" id="SSF48726">
    <property type="entry name" value="Immunoglobulin"/>
    <property type="match status" value="4"/>
</dbReference>
<dbReference type="Pfam" id="PF13895">
    <property type="entry name" value="Ig_2"/>
    <property type="match status" value="3"/>
</dbReference>